<dbReference type="AlphaFoldDB" id="A0A1E8AYT1"/>
<comment type="caution">
    <text evidence="1">The sequence shown here is derived from an EMBL/GenBank/DDBJ whole genome shotgun (WGS) entry which is preliminary data.</text>
</comment>
<reference evidence="1 2" key="1">
    <citation type="submission" date="2016-05" db="EMBL/GenBank/DDBJ databases">
        <title>Bacillus thuringiensis and Bacillus weihenstephanensis as novel biocontrol agents of wilt causing Verticillium species.</title>
        <authorList>
            <person name="Hollensteiner J."/>
            <person name="Wemheuer F."/>
            <person name="Harting R."/>
            <person name="Kolarzyk A."/>
            <person name="Diaz-Valerio S."/>
            <person name="Poehlein A."/>
            <person name="Brzuszkiewicz E."/>
            <person name="Nesemann K."/>
            <person name="Braus-Stromeyer S."/>
            <person name="Braus G."/>
            <person name="Daniel R."/>
            <person name="Liesegang H."/>
        </authorList>
    </citation>
    <scope>NUCLEOTIDE SEQUENCE [LARGE SCALE GENOMIC DNA]</scope>
    <source>
        <strain evidence="1 2">GOE8</strain>
    </source>
</reference>
<sequence length="101" mass="11494">MMLKNITPIGINDEVSKTVINQIGNIYSTFLFISPSGYVLINEYLNENICIHTICGGIIAIIDNQIQIIKHHQVLYLNFKKNLELRNNTTENVVIYIGLCQ</sequence>
<dbReference type="EMBL" id="LXLT01000087">
    <property type="protein sequence ID" value="OFD70418.1"/>
    <property type="molecule type" value="Genomic_DNA"/>
</dbReference>
<evidence type="ECO:0000313" key="1">
    <source>
        <dbReference type="EMBL" id="OFD70418.1"/>
    </source>
</evidence>
<proteinExistence type="predicted"/>
<protein>
    <submittedName>
        <fullName evidence="1">Uncharacterized protein</fullName>
    </submittedName>
</protein>
<organism evidence="1 2">
    <name type="scientific">Bacillus mycoides</name>
    <dbReference type="NCBI Taxonomy" id="1405"/>
    <lineage>
        <taxon>Bacteria</taxon>
        <taxon>Bacillati</taxon>
        <taxon>Bacillota</taxon>
        <taxon>Bacilli</taxon>
        <taxon>Bacillales</taxon>
        <taxon>Bacillaceae</taxon>
        <taxon>Bacillus</taxon>
        <taxon>Bacillus cereus group</taxon>
    </lineage>
</organism>
<dbReference type="RefSeq" id="WP_070145995.1">
    <property type="nucleotide sequence ID" value="NZ_LXLT01000087.1"/>
</dbReference>
<name>A0A1E8AYT1_BACMY</name>
<accession>A0A1E8AYT1</accession>
<dbReference type="Proteomes" id="UP000175706">
    <property type="component" value="Unassembled WGS sequence"/>
</dbReference>
<evidence type="ECO:0000313" key="2">
    <source>
        <dbReference type="Proteomes" id="UP000175706"/>
    </source>
</evidence>
<gene>
    <name evidence="1" type="ORF">BWGOE8_56080</name>
</gene>